<keyword evidence="1" id="KW-0805">Transcription regulation</keyword>
<keyword evidence="8" id="KW-1185">Reference proteome</keyword>
<dbReference type="PROSITE" id="PS51005">
    <property type="entry name" value="NAC"/>
    <property type="match status" value="1"/>
</dbReference>
<keyword evidence="4" id="KW-0539">Nucleus</keyword>
<evidence type="ECO:0000313" key="7">
    <source>
        <dbReference type="EMBL" id="CAL5056881.1"/>
    </source>
</evidence>
<evidence type="ECO:0000313" key="6">
    <source>
        <dbReference type="EMBL" id="CAL5020622.1"/>
    </source>
</evidence>
<dbReference type="EMBL" id="OZ075113">
    <property type="protein sequence ID" value="CAL5020622.1"/>
    <property type="molecule type" value="Genomic_DNA"/>
</dbReference>
<dbReference type="PANTHER" id="PTHR31744:SF230">
    <property type="entry name" value="NAC DOMAIN-CONTAINING PROTEIN"/>
    <property type="match status" value="1"/>
</dbReference>
<dbReference type="AlphaFoldDB" id="A0ABC9CGC8"/>
<dbReference type="FunFam" id="2.170.150.80:FF:000003">
    <property type="entry name" value="NAC domain-containing protein"/>
    <property type="match status" value="1"/>
</dbReference>
<feature type="domain" description="NAC" evidence="5">
    <location>
        <begin position="8"/>
        <end position="157"/>
    </location>
</feature>
<dbReference type="PANTHER" id="PTHR31744">
    <property type="entry name" value="PROTEIN CUP-SHAPED COTYLEDON 2-RELATED"/>
    <property type="match status" value="1"/>
</dbReference>
<dbReference type="GO" id="GO:0003677">
    <property type="term" value="F:DNA binding"/>
    <property type="evidence" value="ECO:0007669"/>
    <property type="project" value="UniProtKB-KW"/>
</dbReference>
<evidence type="ECO:0000256" key="3">
    <source>
        <dbReference type="ARBA" id="ARBA00023163"/>
    </source>
</evidence>
<evidence type="ECO:0000256" key="1">
    <source>
        <dbReference type="ARBA" id="ARBA00023015"/>
    </source>
</evidence>
<dbReference type="Proteomes" id="UP001497457">
    <property type="component" value="Chromosome 3rd"/>
</dbReference>
<evidence type="ECO:0000259" key="5">
    <source>
        <dbReference type="PROSITE" id="PS51005"/>
    </source>
</evidence>
<protein>
    <recommendedName>
        <fullName evidence="5">NAC domain-containing protein</fullName>
    </recommendedName>
</protein>
<dbReference type="InterPro" id="IPR036093">
    <property type="entry name" value="NAC_dom_sf"/>
</dbReference>
<reference evidence="6 8" key="2">
    <citation type="submission" date="2024-10" db="EMBL/GenBank/DDBJ databases">
        <authorList>
            <person name="Ryan C."/>
        </authorList>
    </citation>
    <scope>NUCLEOTIDE SEQUENCE [LARGE SCALE GENOMIC DNA]</scope>
</reference>
<name>A0ABC9CGC8_9POAL</name>
<dbReference type="SUPFAM" id="SSF101941">
    <property type="entry name" value="NAC domain"/>
    <property type="match status" value="1"/>
</dbReference>
<keyword evidence="3" id="KW-0804">Transcription</keyword>
<reference evidence="8" key="1">
    <citation type="submission" date="2024-06" db="EMBL/GenBank/DDBJ databases">
        <authorList>
            <person name="Ryan C."/>
        </authorList>
    </citation>
    <scope>NUCLEOTIDE SEQUENCE [LARGE SCALE GENOMIC DNA]</scope>
</reference>
<evidence type="ECO:0000313" key="8">
    <source>
        <dbReference type="Proteomes" id="UP001497457"/>
    </source>
</evidence>
<dbReference type="Proteomes" id="UP001497457">
    <property type="component" value="Chromosome 4rd"/>
</dbReference>
<organism evidence="6 8">
    <name type="scientific">Urochloa decumbens</name>
    <dbReference type="NCBI Taxonomy" id="240449"/>
    <lineage>
        <taxon>Eukaryota</taxon>
        <taxon>Viridiplantae</taxon>
        <taxon>Streptophyta</taxon>
        <taxon>Embryophyta</taxon>
        <taxon>Tracheophyta</taxon>
        <taxon>Spermatophyta</taxon>
        <taxon>Magnoliopsida</taxon>
        <taxon>Liliopsida</taxon>
        <taxon>Poales</taxon>
        <taxon>Poaceae</taxon>
        <taxon>PACMAD clade</taxon>
        <taxon>Panicoideae</taxon>
        <taxon>Panicodae</taxon>
        <taxon>Paniceae</taxon>
        <taxon>Melinidinae</taxon>
        <taxon>Urochloa</taxon>
    </lineage>
</organism>
<sequence>MDTFSHVVPPGYRFHPTDEELVDYYLRKKVASNKVDLDVIKDVDLYKIEPWDLQEKCKIGMEEQNEWYFFSHKDKKYPTGTRTNRATTAGFWKATGRDKPIYTKNCLVGMRKTLVFYRGRAPNGQKSDWIMHEYRLETTDTATAPEEGWVVCRVFKKRVATVRRMMGDGGPCWFDDHLAGGGFMPADLGSPRQLMMHHHHPSSSAAAAYGGQQHLYHPCKPELEYHHLLPSQDAFLQQLPQLVESPKPLPAAFIAQGSCSLPSSDEASRYTAAAAALQPPPMDHAAAYIAAAGDDDDDEVTDWRLLDKFVASQLFSHGDGGGVPKEAGYSDPAAQVFQAEHKQPGEAALDYAASTSADGGGEAGLWK</sequence>
<gene>
    <name evidence="6" type="ORF">URODEC1_LOCUS75491</name>
    <name evidence="7" type="ORF">URODEC1_LOCUS95311</name>
</gene>
<dbReference type="EMBL" id="OZ075114">
    <property type="protein sequence ID" value="CAL5056881.1"/>
    <property type="molecule type" value="Genomic_DNA"/>
</dbReference>
<proteinExistence type="predicted"/>
<accession>A0ABC9CGC8</accession>
<dbReference type="Gene3D" id="2.170.150.80">
    <property type="entry name" value="NAC domain"/>
    <property type="match status" value="1"/>
</dbReference>
<dbReference type="Pfam" id="PF02365">
    <property type="entry name" value="NAM"/>
    <property type="match status" value="1"/>
</dbReference>
<dbReference type="GO" id="GO:0006355">
    <property type="term" value="P:regulation of DNA-templated transcription"/>
    <property type="evidence" value="ECO:0007669"/>
    <property type="project" value="UniProtKB-ARBA"/>
</dbReference>
<keyword evidence="2" id="KW-0238">DNA-binding</keyword>
<evidence type="ECO:0000256" key="2">
    <source>
        <dbReference type="ARBA" id="ARBA00023125"/>
    </source>
</evidence>
<evidence type="ECO:0000256" key="4">
    <source>
        <dbReference type="ARBA" id="ARBA00023242"/>
    </source>
</evidence>
<dbReference type="InterPro" id="IPR003441">
    <property type="entry name" value="NAC-dom"/>
</dbReference>